<feature type="transmembrane region" description="Helical" evidence="1">
    <location>
        <begin position="124"/>
        <end position="143"/>
    </location>
</feature>
<dbReference type="OrthoDB" id="1797193at2"/>
<dbReference type="HOGENOM" id="CLU_122311_1_0_9"/>
<gene>
    <name evidence="2" type="ORF">DesyoDRAFT_0027</name>
</gene>
<proteinExistence type="predicted"/>
<keyword evidence="1" id="KW-1133">Transmembrane helix</keyword>
<protein>
    <submittedName>
        <fullName evidence="2">Uncharacterized protein</fullName>
    </submittedName>
</protein>
<feature type="transmembrane region" description="Helical" evidence="1">
    <location>
        <begin position="60"/>
        <end position="81"/>
    </location>
</feature>
<evidence type="ECO:0000313" key="3">
    <source>
        <dbReference type="Proteomes" id="UP000005104"/>
    </source>
</evidence>
<evidence type="ECO:0000313" key="2">
    <source>
        <dbReference type="EMBL" id="EHQ87261.1"/>
    </source>
</evidence>
<accession>H5Y141</accession>
<sequence>MKKITDRFWLGAISGLGGNLAKITVEQISNKIGFSKSNGYSTAAGIFLKKSDMASPYGKAVGIIADNMIAMGLGVTCIYWLTLMGKDKSVLKGAGLGAAEWAVLYGVSSRIGATSIFPVKPKDALATFLSHIVFGVVKITLAIKLGDSRLFKPDNLALEIKDPQNLHIKKS</sequence>
<keyword evidence="1" id="KW-0472">Membrane</keyword>
<dbReference type="AlphaFoldDB" id="H5Y141"/>
<organism evidence="2 3">
    <name type="scientific">Desulfosporosinus youngiae DSM 17734</name>
    <dbReference type="NCBI Taxonomy" id="768710"/>
    <lineage>
        <taxon>Bacteria</taxon>
        <taxon>Bacillati</taxon>
        <taxon>Bacillota</taxon>
        <taxon>Clostridia</taxon>
        <taxon>Eubacteriales</taxon>
        <taxon>Desulfitobacteriaceae</taxon>
        <taxon>Desulfosporosinus</taxon>
    </lineage>
</organism>
<keyword evidence="1" id="KW-0812">Transmembrane</keyword>
<dbReference type="RefSeq" id="WP_007777876.1">
    <property type="nucleotide sequence ID" value="NZ_CM001441.1"/>
</dbReference>
<evidence type="ECO:0000256" key="1">
    <source>
        <dbReference type="SAM" id="Phobius"/>
    </source>
</evidence>
<dbReference type="eggNOG" id="ENOG5033H80">
    <property type="taxonomic scope" value="Bacteria"/>
</dbReference>
<reference evidence="2 3" key="1">
    <citation type="submission" date="2011-11" db="EMBL/GenBank/DDBJ databases">
        <title>The Noncontiguous Finished genome of Desulfosporosinus youngiae DSM 17734.</title>
        <authorList>
            <consortium name="US DOE Joint Genome Institute (JGI-PGF)"/>
            <person name="Lucas S."/>
            <person name="Han J."/>
            <person name="Lapidus A."/>
            <person name="Cheng J.-F."/>
            <person name="Goodwin L."/>
            <person name="Pitluck S."/>
            <person name="Peters L."/>
            <person name="Ovchinnikova G."/>
            <person name="Lu M."/>
            <person name="Land M.L."/>
            <person name="Hauser L."/>
            <person name="Pester M."/>
            <person name="Spring S."/>
            <person name="Ollivier B."/>
            <person name="Rattei T."/>
            <person name="Klenk H.-P."/>
            <person name="Wagner M."/>
            <person name="Loy A."/>
            <person name="Woyke T.J."/>
        </authorList>
    </citation>
    <scope>NUCLEOTIDE SEQUENCE [LARGE SCALE GENOMIC DNA]</scope>
    <source>
        <strain evidence="2 3">DSM 17734</strain>
    </source>
</reference>
<keyword evidence="3" id="KW-1185">Reference proteome</keyword>
<dbReference type="EMBL" id="CM001441">
    <property type="protein sequence ID" value="EHQ87261.1"/>
    <property type="molecule type" value="Genomic_DNA"/>
</dbReference>
<dbReference type="Proteomes" id="UP000005104">
    <property type="component" value="Chromosome"/>
</dbReference>
<name>H5Y141_9FIRM</name>